<accession>A0ABD4XF41</accession>
<feature type="region of interest" description="Disordered" evidence="1">
    <location>
        <begin position="32"/>
        <end position="60"/>
    </location>
</feature>
<evidence type="ECO:0000313" key="2">
    <source>
        <dbReference type="EMBL" id="MDE4167784.1"/>
    </source>
</evidence>
<comment type="caution">
    <text evidence="2">The sequence shown here is derived from an EMBL/GenBank/DDBJ whole genome shotgun (WGS) entry which is preliminary data.</text>
</comment>
<dbReference type="EMBL" id="JARCJK010000013">
    <property type="protein sequence ID" value="MDE4167784.1"/>
    <property type="molecule type" value="Genomic_DNA"/>
</dbReference>
<dbReference type="AlphaFoldDB" id="A0ABD4XF41"/>
<proteinExistence type="predicted"/>
<reference evidence="2 3" key="1">
    <citation type="submission" date="2023-02" db="EMBL/GenBank/DDBJ databases">
        <title>Population genomics of bacteria associated with diatom.</title>
        <authorList>
            <person name="Xie J."/>
            <person name="Wang H."/>
        </authorList>
    </citation>
    <scope>NUCLEOTIDE SEQUENCE [LARGE SCALE GENOMIC DNA]</scope>
    <source>
        <strain evidence="2 3">PT47_8</strain>
    </source>
</reference>
<organism evidence="2 3">
    <name type="scientific">Phaeobacter gallaeciensis</name>
    <dbReference type="NCBI Taxonomy" id="60890"/>
    <lineage>
        <taxon>Bacteria</taxon>
        <taxon>Pseudomonadati</taxon>
        <taxon>Pseudomonadota</taxon>
        <taxon>Alphaproteobacteria</taxon>
        <taxon>Rhodobacterales</taxon>
        <taxon>Roseobacteraceae</taxon>
        <taxon>Phaeobacter</taxon>
    </lineage>
</organism>
<gene>
    <name evidence="2" type="ORF">PXK24_18985</name>
</gene>
<protein>
    <submittedName>
        <fullName evidence="2">Uncharacterized protein</fullName>
    </submittedName>
</protein>
<evidence type="ECO:0000256" key="1">
    <source>
        <dbReference type="SAM" id="MobiDB-lite"/>
    </source>
</evidence>
<dbReference type="RefSeq" id="WP_065271062.1">
    <property type="nucleotide sequence ID" value="NZ_CP015124.1"/>
</dbReference>
<dbReference type="Proteomes" id="UP001218364">
    <property type="component" value="Unassembled WGS sequence"/>
</dbReference>
<evidence type="ECO:0000313" key="3">
    <source>
        <dbReference type="Proteomes" id="UP001218364"/>
    </source>
</evidence>
<feature type="compositionally biased region" description="Basic residues" evidence="1">
    <location>
        <begin position="36"/>
        <end position="50"/>
    </location>
</feature>
<name>A0ABD4XF41_9RHOB</name>
<sequence>MQDAAKALLPARKISRKRTFKPAQWTQVMLRPAQKSAKRRKRHLQTRRIWRHGEQSMPQAHKEELTFAAGAAADHLRTAGTRTKR</sequence>